<accession>A0A076G940</accession>
<name>A0A076G940_9CAUD</name>
<dbReference type="Pfam" id="PF14284">
    <property type="entry name" value="PcfJ"/>
    <property type="match status" value="1"/>
</dbReference>
<dbReference type="OrthoDB" id="2850at10239"/>
<evidence type="ECO:0000313" key="1">
    <source>
        <dbReference type="EMBL" id="AII28123.1"/>
    </source>
</evidence>
<reference evidence="1 2" key="1">
    <citation type="submission" date="2014-06" db="EMBL/GenBank/DDBJ databases">
        <title>Bioinformatic genomic analysis of Bacillus phage Bobb.</title>
        <authorList>
            <person name="Lewis H.M.N."/>
            <person name="Temple L."/>
            <person name="Barth R.N."/>
            <person name="Bowles K.M."/>
            <person name="Churchin D.I."/>
            <person name="Scott-Croshaw C."/>
            <person name="Glasgow G.H."/>
            <person name="Gloe M.W."/>
            <person name="McGough T.M."/>
            <person name="Nutbrown S.A."/>
            <person name="Romulus S.R."/>
            <person name="Sanders K.A.M."/>
            <person name="Diachok C.R."/>
            <person name="Serigano J.P."/>
            <person name="Shin D."/>
            <person name="Suresh M.H."/>
            <person name="Conner A.R.N."/>
            <person name="Korba R.M."/>
            <person name="Livermore R.J."/>
            <person name="Rohlf M.B."/>
            <person name="Utterback S.D."/>
            <person name="Wilson V.E."/>
        </authorList>
    </citation>
    <scope>NUCLEOTIDE SEQUENCE [LARGE SCALE GENOMIC DNA]</scope>
</reference>
<dbReference type="EMBL" id="KM051843">
    <property type="protein sequence ID" value="AII28123.1"/>
    <property type="molecule type" value="Genomic_DNA"/>
</dbReference>
<evidence type="ECO:0008006" key="3">
    <source>
        <dbReference type="Google" id="ProtNLM"/>
    </source>
</evidence>
<keyword evidence="2" id="KW-1185">Reference proteome</keyword>
<proteinExistence type="predicted"/>
<organism evidence="1 2">
    <name type="scientific">Bacillus phage Bobb</name>
    <dbReference type="NCBI Taxonomy" id="1527469"/>
    <lineage>
        <taxon>Viruses</taxon>
        <taxon>Duplodnaviria</taxon>
        <taxon>Heunggongvirae</taxon>
        <taxon>Uroviricota</taxon>
        <taxon>Caudoviricetes</taxon>
        <taxon>Herelleviridae</taxon>
        <taxon>Bastillevirinae</taxon>
        <taxon>Agatevirus</taxon>
        <taxon>Agatevirus bobb</taxon>
    </lineage>
</organism>
<protein>
    <recommendedName>
        <fullName evidence="3">PcfJ-like protein</fullName>
    </recommendedName>
</protein>
<dbReference type="KEGG" id="vg:20283509"/>
<sequence length="492" mass="58270">MDQMQLETLETNERCYKDVLSDIESEKMKPDLTIGSIRYFIIEKTPYSFHFYAADQLPTRVNLYEMLYDLRHRKYVLYKNGREIKFTVNNLNNIIPRPSWHLMSPDPMRQTEAVDKFLETVSVDENKGMYKKMLDMIGAQGEEKIDMPSRALIRLIEKYHKLEILYKSGVPFRCLPEHLLLYEAANSEETKPHKILGISKQTLKLVKDITEIRGGRLGEYIAPDRKMLKLLKFLTQQQLDTYRSYINFIVELEEEYDTGSDPLYEFIRENSLNEFNRAVNHAQLEELVGSWGKRRDVTWFIQKYDVKDTKRFIKYIYFDCLTQQGIDSSTALSLYKDYYQMNVLMENTNFEKYPRYLKTFHDITSRNFKFVEDKVAKRQFEERVNEMKVYEWKDKNFRIVVPESTQDIVKEGQQLHHCVASYAKSVCEGRTQIVFLRDIEAPEIPLVTVEIKDGTIRQAYGLSNRVVDNEEHSALKKFAKQRNLTCKYSTPR</sequence>
<dbReference type="GeneID" id="20283509"/>
<evidence type="ECO:0000313" key="2">
    <source>
        <dbReference type="Proteomes" id="UP000028664"/>
    </source>
</evidence>
<dbReference type="Proteomes" id="UP000028664">
    <property type="component" value="Segment"/>
</dbReference>
<dbReference type="RefSeq" id="YP_009056491.1">
    <property type="nucleotide sequence ID" value="NC_024792.1"/>
</dbReference>
<dbReference type="InterPro" id="IPR025586">
    <property type="entry name" value="PcfJ"/>
</dbReference>